<evidence type="ECO:0000313" key="1">
    <source>
        <dbReference type="EMBL" id="NMN67596.1"/>
    </source>
</evidence>
<dbReference type="Gene3D" id="3.30.420.40">
    <property type="match status" value="1"/>
</dbReference>
<proteinExistence type="predicted"/>
<dbReference type="PANTHER" id="PTHR32432">
    <property type="entry name" value="CELL DIVISION PROTEIN FTSA-RELATED"/>
    <property type="match status" value="1"/>
</dbReference>
<keyword evidence="2" id="KW-1185">Reference proteome</keyword>
<evidence type="ECO:0000313" key="2">
    <source>
        <dbReference type="Proteomes" id="UP001166004"/>
    </source>
</evidence>
<gene>
    <name evidence="1" type="ORF">VP91_00007430</name>
</gene>
<sequence>MNNKNFQTFFDFGFSKIRAGTFNTNNQNESFYLDSEFFTDRSNLELKIQKIVTSLEKKSNEYINNISLMIDSPEMFSVGISLSKKFDGSILKESNIQFLVQDAKQQILKHYINYNVVHIIINNYKIDGVDYSYFPDEIKCNFISLDILFICLPTDFVLFFKTIFSKSNILIDQIICSSYAKSINHKENLKLKEYTSFIDVGFNKTSIICYLNNKILSVDVLPVGGNHITKDISQILKIDIEQSEYAKHNFTLTDKVLNHNDDSTELLQKTVIARTDELLELCGKLIESNLHTSDKFNMMFMGEGSKIFNNQQKNKNSFSYDISLIGETSQDICLSGFKFIQGLNKQEVVMVPKRQIKQGFFEKLFHFF</sequence>
<dbReference type="GO" id="GO:0051301">
    <property type="term" value="P:cell division"/>
    <property type="evidence" value="ECO:0007669"/>
    <property type="project" value="UniProtKB-KW"/>
</dbReference>
<dbReference type="SUPFAM" id="SSF53067">
    <property type="entry name" value="Actin-like ATPase domain"/>
    <property type="match status" value="2"/>
</dbReference>
<protein>
    <submittedName>
        <fullName evidence="1">Cell division protein FtsA</fullName>
    </submittedName>
</protein>
<dbReference type="RefSeq" id="WP_169036082.1">
    <property type="nucleotide sequence ID" value="NZ_LANA01000001.1"/>
</dbReference>
<dbReference type="EMBL" id="LANA01000001">
    <property type="protein sequence ID" value="NMN67596.1"/>
    <property type="molecule type" value="Genomic_DNA"/>
</dbReference>
<dbReference type="Proteomes" id="UP001166004">
    <property type="component" value="Unassembled WGS sequence"/>
</dbReference>
<organism evidence="1 2">
    <name type="scientific">Pelagibacter ubique</name>
    <dbReference type="NCBI Taxonomy" id="198252"/>
    <lineage>
        <taxon>Bacteria</taxon>
        <taxon>Pseudomonadati</taxon>
        <taxon>Pseudomonadota</taxon>
        <taxon>Alphaproteobacteria</taxon>
        <taxon>Candidatus Pelagibacterales</taxon>
        <taxon>Candidatus Pelagibacteraceae</taxon>
        <taxon>Candidatus Pelagibacter</taxon>
    </lineage>
</organism>
<reference evidence="1 2" key="1">
    <citation type="submission" date="2019-07" db="EMBL/GenBank/DDBJ databases">
        <title>SAR11 Genome Evolution.</title>
        <authorList>
            <person name="Giovannoni S."/>
        </authorList>
    </citation>
    <scope>NUCLEOTIDE SEQUENCE [LARGE SCALE GENOMIC DNA]</scope>
    <source>
        <strain evidence="1 2">HTCC9565</strain>
    </source>
</reference>
<comment type="caution">
    <text evidence="1">The sequence shown here is derived from an EMBL/GenBank/DDBJ whole genome shotgun (WGS) entry which is preliminary data.</text>
</comment>
<dbReference type="InterPro" id="IPR043129">
    <property type="entry name" value="ATPase_NBD"/>
</dbReference>
<keyword evidence="1" id="KW-0131">Cell cycle</keyword>
<dbReference type="InterPro" id="IPR050696">
    <property type="entry name" value="FtsA/MreB"/>
</dbReference>
<keyword evidence="1" id="KW-0132">Cell division</keyword>
<accession>A0ABX1T3Y5</accession>
<dbReference type="Pfam" id="PF14450">
    <property type="entry name" value="FtsA"/>
    <property type="match status" value="1"/>
</dbReference>
<name>A0ABX1T3Y5_PELUQ</name>
<dbReference type="PANTHER" id="PTHR32432:SF4">
    <property type="entry name" value="CELL DIVISION PROTEIN FTSA"/>
    <property type="match status" value="1"/>
</dbReference>